<sequence length="62" mass="7173">FYFHTLREELQNLDKMPMLLGGDFNINFSSDEAQTLISFLENKLNIKMNTARNIPSATTKLH</sequence>
<name>A0A6G0Z8F2_APHCR</name>
<proteinExistence type="predicted"/>
<comment type="caution">
    <text evidence="1">The sequence shown here is derived from an EMBL/GenBank/DDBJ whole genome shotgun (WGS) entry which is preliminary data.</text>
</comment>
<evidence type="ECO:0000313" key="2">
    <source>
        <dbReference type="Proteomes" id="UP000478052"/>
    </source>
</evidence>
<organism evidence="1 2">
    <name type="scientific">Aphis craccivora</name>
    <name type="common">Cowpea aphid</name>
    <dbReference type="NCBI Taxonomy" id="307492"/>
    <lineage>
        <taxon>Eukaryota</taxon>
        <taxon>Metazoa</taxon>
        <taxon>Ecdysozoa</taxon>
        <taxon>Arthropoda</taxon>
        <taxon>Hexapoda</taxon>
        <taxon>Insecta</taxon>
        <taxon>Pterygota</taxon>
        <taxon>Neoptera</taxon>
        <taxon>Paraneoptera</taxon>
        <taxon>Hemiptera</taxon>
        <taxon>Sternorrhyncha</taxon>
        <taxon>Aphidomorpha</taxon>
        <taxon>Aphidoidea</taxon>
        <taxon>Aphididae</taxon>
        <taxon>Aphidini</taxon>
        <taxon>Aphis</taxon>
        <taxon>Aphis</taxon>
    </lineage>
</organism>
<dbReference type="OrthoDB" id="6625108at2759"/>
<dbReference type="AlphaFoldDB" id="A0A6G0Z8F2"/>
<feature type="non-terminal residue" evidence="1">
    <location>
        <position position="1"/>
    </location>
</feature>
<dbReference type="Proteomes" id="UP000478052">
    <property type="component" value="Unassembled WGS sequence"/>
</dbReference>
<evidence type="ECO:0000313" key="1">
    <source>
        <dbReference type="EMBL" id="KAF0767061.1"/>
    </source>
</evidence>
<protein>
    <submittedName>
        <fullName evidence="1">Uncharacterized protein</fullName>
    </submittedName>
</protein>
<gene>
    <name evidence="1" type="ORF">FWK35_00029074</name>
</gene>
<accession>A0A6G0Z8F2</accession>
<reference evidence="1 2" key="1">
    <citation type="submission" date="2019-08" db="EMBL/GenBank/DDBJ databases">
        <title>Whole genome of Aphis craccivora.</title>
        <authorList>
            <person name="Voronova N.V."/>
            <person name="Shulinski R.S."/>
            <person name="Bandarenka Y.V."/>
            <person name="Zhorov D.G."/>
            <person name="Warner D."/>
        </authorList>
    </citation>
    <scope>NUCLEOTIDE SEQUENCE [LARGE SCALE GENOMIC DNA]</scope>
    <source>
        <strain evidence="1">180601</strain>
        <tissue evidence="1">Whole Body</tissue>
    </source>
</reference>
<dbReference type="EMBL" id="VUJU01001049">
    <property type="protein sequence ID" value="KAF0767061.1"/>
    <property type="molecule type" value="Genomic_DNA"/>
</dbReference>
<keyword evidence="2" id="KW-1185">Reference proteome</keyword>